<keyword evidence="2" id="KW-1185">Reference proteome</keyword>
<dbReference type="EMBL" id="CAKOAT010120710">
    <property type="protein sequence ID" value="CAH8332962.1"/>
    <property type="molecule type" value="Genomic_DNA"/>
</dbReference>
<dbReference type="PANTHER" id="PTHR36316:SF1">
    <property type="entry name" value="OS06G0213900 PROTEIN"/>
    <property type="match status" value="1"/>
</dbReference>
<gene>
    <name evidence="1" type="ORF">ERUC_LOCUS12743</name>
</gene>
<proteinExistence type="predicted"/>
<organism evidence="1 2">
    <name type="scientific">Eruca vesicaria subsp. sativa</name>
    <name type="common">Garden rocket</name>
    <name type="synonym">Eruca sativa</name>
    <dbReference type="NCBI Taxonomy" id="29727"/>
    <lineage>
        <taxon>Eukaryota</taxon>
        <taxon>Viridiplantae</taxon>
        <taxon>Streptophyta</taxon>
        <taxon>Embryophyta</taxon>
        <taxon>Tracheophyta</taxon>
        <taxon>Spermatophyta</taxon>
        <taxon>Magnoliopsida</taxon>
        <taxon>eudicotyledons</taxon>
        <taxon>Gunneridae</taxon>
        <taxon>Pentapetalae</taxon>
        <taxon>rosids</taxon>
        <taxon>malvids</taxon>
        <taxon>Brassicales</taxon>
        <taxon>Brassicaceae</taxon>
        <taxon>Brassiceae</taxon>
        <taxon>Eruca</taxon>
    </lineage>
</organism>
<evidence type="ECO:0000313" key="2">
    <source>
        <dbReference type="Proteomes" id="UP001642260"/>
    </source>
</evidence>
<accession>A0ABC8JLJ5</accession>
<dbReference type="PANTHER" id="PTHR36316">
    <property type="entry name" value="OS06G0213900 PROTEIN"/>
    <property type="match status" value="1"/>
</dbReference>
<reference evidence="1 2" key="1">
    <citation type="submission" date="2022-03" db="EMBL/GenBank/DDBJ databases">
        <authorList>
            <person name="Macdonald S."/>
            <person name="Ahmed S."/>
            <person name="Newling K."/>
        </authorList>
    </citation>
    <scope>NUCLEOTIDE SEQUENCE [LARGE SCALE GENOMIC DNA]</scope>
</reference>
<sequence>MASSAPQQGSVNPLTGKDPAKALTAVASGFFDNLPFRESEVRIHDLEEDTSVLKKESDSLTDRMSKIKSELLNQASIDSTGVFASRLRLVFGDE</sequence>
<protein>
    <submittedName>
        <fullName evidence="1">Uncharacterized protein</fullName>
    </submittedName>
</protein>
<comment type="caution">
    <text evidence="1">The sequence shown here is derived from an EMBL/GenBank/DDBJ whole genome shotgun (WGS) entry which is preliminary data.</text>
</comment>
<name>A0ABC8JLJ5_ERUVS</name>
<dbReference type="AlphaFoldDB" id="A0ABC8JLJ5"/>
<evidence type="ECO:0000313" key="1">
    <source>
        <dbReference type="EMBL" id="CAH8332962.1"/>
    </source>
</evidence>
<dbReference type="Proteomes" id="UP001642260">
    <property type="component" value="Unassembled WGS sequence"/>
</dbReference>